<evidence type="ECO:0000313" key="6">
    <source>
        <dbReference type="EMBL" id="OZI18067.1"/>
    </source>
</evidence>
<protein>
    <submittedName>
        <fullName evidence="6">IclR family transcriptional regulator</fullName>
    </submittedName>
</protein>
<dbReference type="Pfam" id="PF09339">
    <property type="entry name" value="HTH_IclR"/>
    <property type="match status" value="1"/>
</dbReference>
<reference evidence="7" key="1">
    <citation type="submission" date="2017-05" db="EMBL/GenBank/DDBJ databases">
        <title>Complete and WGS of Bordetella genogroups.</title>
        <authorList>
            <person name="Spilker T."/>
            <person name="Lipuma J."/>
        </authorList>
    </citation>
    <scope>NUCLEOTIDE SEQUENCE [LARGE SCALE GENOMIC DNA]</scope>
    <source>
        <strain evidence="7">AU18089</strain>
    </source>
</reference>
<keyword evidence="1" id="KW-0805">Transcription regulation</keyword>
<dbReference type="Gene3D" id="1.10.10.10">
    <property type="entry name" value="Winged helix-like DNA-binding domain superfamily/Winged helix DNA-binding domain"/>
    <property type="match status" value="1"/>
</dbReference>
<sequence>MRIPPPPPDYAAPLPAEEHPDRFRGDPDFMLTLSRGLRVIRAFGERRYPQTAADLARRAGLPRAVTQRCLHTLIRLGFAERHGRHYVLTPLILSLGHAYFSSTPFVSLAQPVLDELSAMVGETCALAIMEGNEVLYLARSEVHRILATSLGLGSRLPAYCTTIGRVMLAQLPAQALERYFETVELAHYTEFTETSPARLREIIAGVRDQGYAVVDQELGLNVRAIGVPVRAASGRTCAGLNVSVKSPRIPLARFSSEFLAPMQAAAEKLGQFLVL</sequence>
<dbReference type="PROSITE" id="PS51078">
    <property type="entry name" value="ICLR_ED"/>
    <property type="match status" value="1"/>
</dbReference>
<dbReference type="InterPro" id="IPR014757">
    <property type="entry name" value="Tscrpt_reg_IclR_C"/>
</dbReference>
<dbReference type="InterPro" id="IPR050707">
    <property type="entry name" value="HTH_MetabolicPath_Reg"/>
</dbReference>
<organism evidence="6 7">
    <name type="scientific">Bordetella genomosp. 7</name>
    <dbReference type="NCBI Taxonomy" id="1416805"/>
    <lineage>
        <taxon>Bacteria</taxon>
        <taxon>Pseudomonadati</taxon>
        <taxon>Pseudomonadota</taxon>
        <taxon>Betaproteobacteria</taxon>
        <taxon>Burkholderiales</taxon>
        <taxon>Alcaligenaceae</taxon>
        <taxon>Bordetella</taxon>
    </lineage>
</organism>
<keyword evidence="2" id="KW-0238">DNA-binding</keyword>
<dbReference type="AlphaFoldDB" id="A0A261QZY8"/>
<gene>
    <name evidence="6" type="ORF">CAL19_13425</name>
</gene>
<dbReference type="GO" id="GO:0045892">
    <property type="term" value="P:negative regulation of DNA-templated transcription"/>
    <property type="evidence" value="ECO:0007669"/>
    <property type="project" value="TreeGrafter"/>
</dbReference>
<dbReference type="InterPro" id="IPR029016">
    <property type="entry name" value="GAF-like_dom_sf"/>
</dbReference>
<keyword evidence="3" id="KW-0804">Transcription</keyword>
<dbReference type="SUPFAM" id="SSF55781">
    <property type="entry name" value="GAF domain-like"/>
    <property type="match status" value="1"/>
</dbReference>
<dbReference type="GO" id="GO:0003700">
    <property type="term" value="F:DNA-binding transcription factor activity"/>
    <property type="evidence" value="ECO:0007669"/>
    <property type="project" value="TreeGrafter"/>
</dbReference>
<evidence type="ECO:0000256" key="2">
    <source>
        <dbReference type="ARBA" id="ARBA00023125"/>
    </source>
</evidence>
<comment type="caution">
    <text evidence="6">The sequence shown here is derived from an EMBL/GenBank/DDBJ whole genome shotgun (WGS) entry which is preliminary data.</text>
</comment>
<dbReference type="Gene3D" id="3.30.450.40">
    <property type="match status" value="1"/>
</dbReference>
<keyword evidence="7" id="KW-1185">Reference proteome</keyword>
<dbReference type="SUPFAM" id="SSF46785">
    <property type="entry name" value="Winged helix' DNA-binding domain"/>
    <property type="match status" value="1"/>
</dbReference>
<dbReference type="GO" id="GO:0003677">
    <property type="term" value="F:DNA binding"/>
    <property type="evidence" value="ECO:0007669"/>
    <property type="project" value="UniProtKB-KW"/>
</dbReference>
<dbReference type="InterPro" id="IPR036388">
    <property type="entry name" value="WH-like_DNA-bd_sf"/>
</dbReference>
<evidence type="ECO:0000256" key="1">
    <source>
        <dbReference type="ARBA" id="ARBA00023015"/>
    </source>
</evidence>
<dbReference type="Pfam" id="PF01614">
    <property type="entry name" value="IclR_C"/>
    <property type="match status" value="1"/>
</dbReference>
<dbReference type="InterPro" id="IPR036390">
    <property type="entry name" value="WH_DNA-bd_sf"/>
</dbReference>
<name>A0A261QZY8_9BORD</name>
<proteinExistence type="predicted"/>
<evidence type="ECO:0000259" key="4">
    <source>
        <dbReference type="PROSITE" id="PS51077"/>
    </source>
</evidence>
<evidence type="ECO:0000256" key="3">
    <source>
        <dbReference type="ARBA" id="ARBA00023163"/>
    </source>
</evidence>
<accession>A0A261QZY8</accession>
<evidence type="ECO:0000313" key="7">
    <source>
        <dbReference type="Proteomes" id="UP000216947"/>
    </source>
</evidence>
<evidence type="ECO:0000259" key="5">
    <source>
        <dbReference type="PROSITE" id="PS51078"/>
    </source>
</evidence>
<dbReference type="SMART" id="SM00346">
    <property type="entry name" value="HTH_ICLR"/>
    <property type="match status" value="1"/>
</dbReference>
<dbReference type="RefSeq" id="WP_094797040.1">
    <property type="nucleotide sequence ID" value="NZ_NEVK01000006.1"/>
</dbReference>
<dbReference type="PROSITE" id="PS51077">
    <property type="entry name" value="HTH_ICLR"/>
    <property type="match status" value="1"/>
</dbReference>
<feature type="domain" description="IclR-ED" evidence="5">
    <location>
        <begin position="91"/>
        <end position="275"/>
    </location>
</feature>
<dbReference type="InterPro" id="IPR005471">
    <property type="entry name" value="Tscrpt_reg_IclR_N"/>
</dbReference>
<feature type="domain" description="HTH iclR-type" evidence="4">
    <location>
        <begin position="30"/>
        <end position="90"/>
    </location>
</feature>
<dbReference type="EMBL" id="NEVK01000006">
    <property type="protein sequence ID" value="OZI18067.1"/>
    <property type="molecule type" value="Genomic_DNA"/>
</dbReference>
<dbReference type="PANTHER" id="PTHR30136:SF34">
    <property type="entry name" value="TRANSCRIPTIONAL REGULATOR"/>
    <property type="match status" value="1"/>
</dbReference>
<dbReference type="PANTHER" id="PTHR30136">
    <property type="entry name" value="HELIX-TURN-HELIX TRANSCRIPTIONAL REGULATOR, ICLR FAMILY"/>
    <property type="match status" value="1"/>
</dbReference>
<dbReference type="Proteomes" id="UP000216947">
    <property type="component" value="Unassembled WGS sequence"/>
</dbReference>